<evidence type="ECO:0000256" key="1">
    <source>
        <dbReference type="SAM" id="MobiDB-lite"/>
    </source>
</evidence>
<evidence type="ECO:0000313" key="2">
    <source>
        <dbReference type="EMBL" id="OAX42328.1"/>
    </source>
</evidence>
<protein>
    <submittedName>
        <fullName evidence="2">Uncharacterized protein</fullName>
    </submittedName>
</protein>
<evidence type="ECO:0000313" key="3">
    <source>
        <dbReference type="Proteomes" id="UP000092154"/>
    </source>
</evidence>
<dbReference type="InParanoid" id="A0A1B7NBZ8"/>
<feature type="compositionally biased region" description="Basic and acidic residues" evidence="1">
    <location>
        <begin position="96"/>
        <end position="111"/>
    </location>
</feature>
<name>A0A1B7NBZ8_9AGAM</name>
<dbReference type="Proteomes" id="UP000092154">
    <property type="component" value="Unassembled WGS sequence"/>
</dbReference>
<proteinExistence type="predicted"/>
<accession>A0A1B7NBZ8</accession>
<dbReference type="STRING" id="1314800.A0A1B7NBZ8"/>
<dbReference type="EMBL" id="KV448159">
    <property type="protein sequence ID" value="OAX42328.1"/>
    <property type="molecule type" value="Genomic_DNA"/>
</dbReference>
<gene>
    <name evidence="2" type="ORF">K503DRAFT_369191</name>
</gene>
<reference evidence="2 3" key="1">
    <citation type="submission" date="2016-06" db="EMBL/GenBank/DDBJ databases">
        <title>Comparative genomics of the ectomycorrhizal sister species Rhizopogon vinicolor and Rhizopogon vesiculosus (Basidiomycota: Boletales) reveals a divergence of the mating type B locus.</title>
        <authorList>
            <consortium name="DOE Joint Genome Institute"/>
            <person name="Mujic A.B."/>
            <person name="Kuo A."/>
            <person name="Tritt A."/>
            <person name="Lipzen A."/>
            <person name="Chen C."/>
            <person name="Johnson J."/>
            <person name="Sharma A."/>
            <person name="Barry K."/>
            <person name="Grigoriev I.V."/>
            <person name="Spatafora J.W."/>
        </authorList>
    </citation>
    <scope>NUCLEOTIDE SEQUENCE [LARGE SCALE GENOMIC DNA]</scope>
    <source>
        <strain evidence="2 3">AM-OR11-026</strain>
    </source>
</reference>
<dbReference type="Pfam" id="PF07065">
    <property type="entry name" value="D123"/>
    <property type="match status" value="1"/>
</dbReference>
<feature type="region of interest" description="Disordered" evidence="1">
    <location>
        <begin position="1"/>
        <end position="40"/>
    </location>
</feature>
<dbReference type="InterPro" id="IPR009772">
    <property type="entry name" value="CDC123"/>
</dbReference>
<sequence length="111" mass="12610">MSGYDKQSENTAPSFPSSISPPKNQPIPRTYHPRPRRTGPFLQDASWVVPPFSPLKCTAPSDVYLSLKLSDFVSHDLSTDTVFEGCQYDTSNPPSHEQKPWRKRDDIYLKV</sequence>
<organism evidence="2 3">
    <name type="scientific">Rhizopogon vinicolor AM-OR11-026</name>
    <dbReference type="NCBI Taxonomy" id="1314800"/>
    <lineage>
        <taxon>Eukaryota</taxon>
        <taxon>Fungi</taxon>
        <taxon>Dikarya</taxon>
        <taxon>Basidiomycota</taxon>
        <taxon>Agaricomycotina</taxon>
        <taxon>Agaricomycetes</taxon>
        <taxon>Agaricomycetidae</taxon>
        <taxon>Boletales</taxon>
        <taxon>Suillineae</taxon>
        <taxon>Rhizopogonaceae</taxon>
        <taxon>Rhizopogon</taxon>
    </lineage>
</organism>
<keyword evidence="3" id="KW-1185">Reference proteome</keyword>
<dbReference type="AlphaFoldDB" id="A0A1B7NBZ8"/>
<feature type="region of interest" description="Disordered" evidence="1">
    <location>
        <begin position="88"/>
        <end position="111"/>
    </location>
</feature>
<feature type="compositionally biased region" description="Polar residues" evidence="1">
    <location>
        <begin position="9"/>
        <end position="22"/>
    </location>
</feature>
<dbReference type="OrthoDB" id="360540at2759"/>